<dbReference type="InterPro" id="IPR023883">
    <property type="entry name" value="CHP03980_redox-disulphide"/>
</dbReference>
<dbReference type="NCBIfam" id="TIGR03980">
    <property type="entry name" value="prismane_assoc"/>
    <property type="match status" value="1"/>
</dbReference>
<dbReference type="Proteomes" id="UP000006253">
    <property type="component" value="Unassembled WGS sequence"/>
</dbReference>
<dbReference type="Gene3D" id="1.10.3910.10">
    <property type="entry name" value="SP0561-like"/>
    <property type="match status" value="1"/>
</dbReference>
<dbReference type="PANTHER" id="PTHR39341:SF1">
    <property type="entry name" value="DUF1858 DOMAIN-CONTAINING PROTEIN"/>
    <property type="match status" value="1"/>
</dbReference>
<accession>A0A0E2B3P1</accession>
<reference evidence="1 2" key="1">
    <citation type="submission" date="2012-10" db="EMBL/GenBank/DDBJ databases">
        <authorList>
            <person name="Harkins D.M."/>
            <person name="Durkin A.S."/>
            <person name="Brinkac L.M."/>
            <person name="Selengut J.D."/>
            <person name="Sanka R."/>
            <person name="DePew J."/>
            <person name="Purushe J."/>
            <person name="Peacock S.J."/>
            <person name="Thaipadungpanit J."/>
            <person name="Wuthiekanun V.W."/>
            <person name="Day N.P."/>
            <person name="Vinetz J.M."/>
            <person name="Sutton G.G."/>
            <person name="Nelson W.C."/>
            <person name="Fouts D.E."/>
        </authorList>
    </citation>
    <scope>NUCLEOTIDE SEQUENCE [LARGE SCALE GENOMIC DNA]</scope>
    <source>
        <strain evidence="1 2">H1</strain>
    </source>
</reference>
<evidence type="ECO:0000313" key="1">
    <source>
        <dbReference type="EMBL" id="EKO15878.1"/>
    </source>
</evidence>
<protein>
    <submittedName>
        <fullName evidence="1">Hybrid cluster protein-associated redox disulfide domain protein</fullName>
    </submittedName>
</protein>
<dbReference type="EMBL" id="AHMY02000040">
    <property type="protein sequence ID" value="EKO15878.1"/>
    <property type="molecule type" value="Genomic_DNA"/>
</dbReference>
<dbReference type="SUPFAM" id="SSF140683">
    <property type="entry name" value="SP0561-like"/>
    <property type="match status" value="1"/>
</dbReference>
<comment type="caution">
    <text evidence="1">The sequence shown here is derived from an EMBL/GenBank/DDBJ whole genome shotgun (WGS) entry which is preliminary data.</text>
</comment>
<dbReference type="PANTHER" id="PTHR39341">
    <property type="entry name" value="BSL7085 PROTEIN"/>
    <property type="match status" value="1"/>
</dbReference>
<dbReference type="RefSeq" id="WP_000141324.1">
    <property type="nucleotide sequence ID" value="NZ_AHMY02000040.1"/>
</dbReference>
<name>A0A0E2B3P1_9LEPT</name>
<organism evidence="1 2">
    <name type="scientific">Leptospira kirschneri str. H1</name>
    <dbReference type="NCBI Taxonomy" id="1049966"/>
    <lineage>
        <taxon>Bacteria</taxon>
        <taxon>Pseudomonadati</taxon>
        <taxon>Spirochaetota</taxon>
        <taxon>Spirochaetia</taxon>
        <taxon>Leptospirales</taxon>
        <taxon>Leptospiraceae</taxon>
        <taxon>Leptospira</taxon>
    </lineage>
</organism>
<dbReference type="InterPro" id="IPR038062">
    <property type="entry name" value="ScdA-like_N_sf"/>
</dbReference>
<evidence type="ECO:0000313" key="2">
    <source>
        <dbReference type="Proteomes" id="UP000006253"/>
    </source>
</evidence>
<gene>
    <name evidence="1" type="ORF">LEP1GSC081_3445</name>
</gene>
<sequence length="75" mass="8281">MTEVVKPRFYKEMTVGEAMAVHPEAGLVFSSYHLGGCSHCSINELETIEQVCMGYGVEVDVLVESLNNLLEDSED</sequence>
<dbReference type="GeneID" id="34314639"/>
<dbReference type="AlphaFoldDB" id="A0A0E2B3P1"/>
<proteinExistence type="predicted"/>